<comment type="caution">
    <text evidence="2">The sequence shown here is derived from an EMBL/GenBank/DDBJ whole genome shotgun (WGS) entry which is preliminary data.</text>
</comment>
<name>A0A1V4K9P4_PATFA</name>
<dbReference type="Proteomes" id="UP000190648">
    <property type="component" value="Unassembled WGS sequence"/>
</dbReference>
<proteinExistence type="predicted"/>
<dbReference type="AlphaFoldDB" id="A0A1V4K9P4"/>
<protein>
    <submittedName>
        <fullName evidence="2">Uncharacterized protein</fullName>
    </submittedName>
</protein>
<evidence type="ECO:0000256" key="1">
    <source>
        <dbReference type="SAM" id="MobiDB-lite"/>
    </source>
</evidence>
<evidence type="ECO:0000313" key="2">
    <source>
        <dbReference type="EMBL" id="OPJ81071.1"/>
    </source>
</evidence>
<feature type="region of interest" description="Disordered" evidence="1">
    <location>
        <begin position="35"/>
        <end position="70"/>
    </location>
</feature>
<accession>A0A1V4K9P4</accession>
<reference evidence="2 3" key="1">
    <citation type="submission" date="2016-02" db="EMBL/GenBank/DDBJ databases">
        <title>Band-tailed pigeon sequencing and assembly.</title>
        <authorList>
            <person name="Soares A.E."/>
            <person name="Novak B.J."/>
            <person name="Rice E.S."/>
            <person name="O'Connell B."/>
            <person name="Chang D."/>
            <person name="Weber S."/>
            <person name="Shapiro B."/>
        </authorList>
    </citation>
    <scope>NUCLEOTIDE SEQUENCE [LARGE SCALE GENOMIC DNA]</scope>
    <source>
        <strain evidence="2">BTP2013</strain>
        <tissue evidence="2">Blood</tissue>
    </source>
</reference>
<evidence type="ECO:0000313" key="3">
    <source>
        <dbReference type="Proteomes" id="UP000190648"/>
    </source>
</evidence>
<keyword evidence="3" id="KW-1185">Reference proteome</keyword>
<dbReference type="EMBL" id="LSYS01004095">
    <property type="protein sequence ID" value="OPJ81071.1"/>
    <property type="molecule type" value="Genomic_DNA"/>
</dbReference>
<gene>
    <name evidence="2" type="ORF">AV530_002843</name>
</gene>
<organism evidence="2 3">
    <name type="scientific">Patagioenas fasciata monilis</name>
    <dbReference type="NCBI Taxonomy" id="372326"/>
    <lineage>
        <taxon>Eukaryota</taxon>
        <taxon>Metazoa</taxon>
        <taxon>Chordata</taxon>
        <taxon>Craniata</taxon>
        <taxon>Vertebrata</taxon>
        <taxon>Euteleostomi</taxon>
        <taxon>Archelosauria</taxon>
        <taxon>Archosauria</taxon>
        <taxon>Dinosauria</taxon>
        <taxon>Saurischia</taxon>
        <taxon>Theropoda</taxon>
        <taxon>Coelurosauria</taxon>
        <taxon>Aves</taxon>
        <taxon>Neognathae</taxon>
        <taxon>Neoaves</taxon>
        <taxon>Columbimorphae</taxon>
        <taxon>Columbiformes</taxon>
        <taxon>Columbidae</taxon>
        <taxon>Patagioenas</taxon>
    </lineage>
</organism>
<sequence>MARGESWKNFSTCMKKFRQGDRGELRKGRGLEAIGCGYGGSSSPSPEQRQRGADPPGTSEERRLRRVLKS</sequence>